<dbReference type="PROSITE" id="PS00028">
    <property type="entry name" value="ZINC_FINGER_C2H2_1"/>
    <property type="match status" value="1"/>
</dbReference>
<accession>A0A6A3Y5Z6</accession>
<gene>
    <name evidence="2" type="ORF">PF002_g18165</name>
</gene>
<evidence type="ECO:0000313" key="2">
    <source>
        <dbReference type="EMBL" id="KAE9212731.1"/>
    </source>
</evidence>
<dbReference type="AlphaFoldDB" id="A0A6A3Y5Z6"/>
<comment type="caution">
    <text evidence="2">The sequence shown here is derived from an EMBL/GenBank/DDBJ whole genome shotgun (WGS) entry which is preliminary data.</text>
</comment>
<sequence>MAPKPKPRPPLPPCGYLLVSLGLRPDVLRALQDEARSGAMESKYHPIFNKVGGECDDACREMARVHKTSGAVRDLKIAVKAITDCLEHRWIISAVSFLRSHPGGDEQKSHQDYPDKVLEAARKQGRVLGSMLCARDEDARVLVYDGCTNVKDESKARIIEIPVGFCIIFRGDLIHNRVAYDRVNHRMHCYLTFRGLKREPDMVSNVLPPHFECQYCGIKLEESNAMRYHRRYCLSNPKAAENKLKRRAPPKRKGPYICNVCEKPYDNDSSYRTHVARGHAKKQLTEQMSFQLQLAYPQNRAGTLCSWYVDTVLESSSVEFVNGGNVVSVVSSAGTAP</sequence>
<dbReference type="InterPro" id="IPR013087">
    <property type="entry name" value="Znf_C2H2_type"/>
</dbReference>
<dbReference type="Proteomes" id="UP000440367">
    <property type="component" value="Unassembled WGS sequence"/>
</dbReference>
<name>A0A6A3Y5Z6_9STRA</name>
<evidence type="ECO:0000259" key="1">
    <source>
        <dbReference type="PROSITE" id="PS00028"/>
    </source>
</evidence>
<dbReference type="EMBL" id="QXGD01001175">
    <property type="protein sequence ID" value="KAE9212731.1"/>
    <property type="molecule type" value="Genomic_DNA"/>
</dbReference>
<reference evidence="2 3" key="1">
    <citation type="submission" date="2018-08" db="EMBL/GenBank/DDBJ databases">
        <title>Genomic investigation of the strawberry pathogen Phytophthora fragariae indicates pathogenicity is determined by transcriptional variation in three key races.</title>
        <authorList>
            <person name="Adams T.M."/>
            <person name="Armitage A.D."/>
            <person name="Sobczyk M.K."/>
            <person name="Bates H.J."/>
            <person name="Dunwell J.M."/>
            <person name="Nellist C.F."/>
            <person name="Harrison R.J."/>
        </authorList>
    </citation>
    <scope>NUCLEOTIDE SEQUENCE [LARGE SCALE GENOMIC DNA]</scope>
    <source>
        <strain evidence="2 3">BC-1</strain>
    </source>
</reference>
<protein>
    <recommendedName>
        <fullName evidence="1">C2H2-type domain-containing protein</fullName>
    </recommendedName>
</protein>
<evidence type="ECO:0000313" key="3">
    <source>
        <dbReference type="Proteomes" id="UP000440367"/>
    </source>
</evidence>
<organism evidence="2 3">
    <name type="scientific">Phytophthora fragariae</name>
    <dbReference type="NCBI Taxonomy" id="53985"/>
    <lineage>
        <taxon>Eukaryota</taxon>
        <taxon>Sar</taxon>
        <taxon>Stramenopiles</taxon>
        <taxon>Oomycota</taxon>
        <taxon>Peronosporomycetes</taxon>
        <taxon>Peronosporales</taxon>
        <taxon>Peronosporaceae</taxon>
        <taxon>Phytophthora</taxon>
    </lineage>
</organism>
<dbReference type="Gene3D" id="3.30.160.60">
    <property type="entry name" value="Classic Zinc Finger"/>
    <property type="match status" value="1"/>
</dbReference>
<feature type="domain" description="C2H2-type" evidence="1">
    <location>
        <begin position="258"/>
        <end position="279"/>
    </location>
</feature>
<proteinExistence type="predicted"/>